<evidence type="ECO:0000256" key="1">
    <source>
        <dbReference type="ARBA" id="ARBA00006586"/>
    </source>
</evidence>
<dbReference type="SUPFAM" id="SSF56235">
    <property type="entry name" value="N-terminal nucleophile aminohydrolases (Ntn hydrolases)"/>
    <property type="match status" value="1"/>
</dbReference>
<reference evidence="7 8" key="1">
    <citation type="submission" date="2020-07" db="EMBL/GenBank/DDBJ databases">
        <title>Genomic characterization of Flavobacterium psychrophilum strains.</title>
        <authorList>
            <person name="Castillo D."/>
            <person name="Jorgensen J."/>
            <person name="Middelboe M."/>
        </authorList>
    </citation>
    <scope>NUCLEOTIDE SEQUENCE [LARGE SCALE GENOMIC DNA]</scope>
    <source>
        <strain evidence="7 8">FPS-R7</strain>
    </source>
</reference>
<protein>
    <submittedName>
        <fullName evidence="7">Penicillin acylase family protein</fullName>
    </submittedName>
</protein>
<dbReference type="InterPro" id="IPR014395">
    <property type="entry name" value="Pen/GL7ACA/AHL_acylase"/>
</dbReference>
<dbReference type="InterPro" id="IPR043146">
    <property type="entry name" value="Penicillin_amidase_N_B-knob"/>
</dbReference>
<keyword evidence="6" id="KW-0472">Membrane</keyword>
<evidence type="ECO:0000256" key="4">
    <source>
        <dbReference type="PIRSR" id="PIRSR001227-1"/>
    </source>
</evidence>
<keyword evidence="3" id="KW-0865">Zymogen</keyword>
<comment type="similarity">
    <text evidence="1">Belongs to the peptidase S45 family.</text>
</comment>
<dbReference type="Gene3D" id="3.60.20.10">
    <property type="entry name" value="Glutamine Phosphoribosylpyrophosphate, subunit 1, domain 1"/>
    <property type="match status" value="1"/>
</dbReference>
<feature type="transmembrane region" description="Helical" evidence="6">
    <location>
        <begin position="7"/>
        <end position="26"/>
    </location>
</feature>
<dbReference type="PIRSF" id="PIRSF001227">
    <property type="entry name" value="Pen_acylase"/>
    <property type="match status" value="1"/>
</dbReference>
<dbReference type="CDD" id="cd03747">
    <property type="entry name" value="Ntn_PGA_like"/>
    <property type="match status" value="1"/>
</dbReference>
<feature type="binding site" evidence="5">
    <location>
        <position position="320"/>
    </location>
    <ligand>
        <name>Ca(2+)</name>
        <dbReference type="ChEBI" id="CHEBI:29108"/>
    </ligand>
</feature>
<dbReference type="RefSeq" id="WP_059014943.1">
    <property type="nucleotide sequence ID" value="NZ_BCNG01000054.1"/>
</dbReference>
<dbReference type="Gene3D" id="2.30.120.10">
    <property type="match status" value="1"/>
</dbReference>
<sequence length="794" mass="91094">MKKFKKILFVFVLFIAFIAVLLYGYLLSTKPNYEGELFIKNISKETTVYFDDYGVPHIYAANQKDAMTALGYVHAQDRLWQMELIRRIAPGKLAEIFGSRALKNDKFFIGLGINENSEKAIATLNKNGKPYQMAMAYLDGVNQYLENGKTPIEFNILGIKKEKFTLKDVYNTFGYMAFSFAMAQKTDPLLTDIKNKYGEEYLKDLGIDYSLNTTRIKISKEKTQQYIEISKSITTLLENSPVPPFIGSNSWVLSPKKTKTGKVLFCNDPHIEYSQPGTWYEAHISCPETEMYGYYLAGTPFPLLGHNRDYAYGITMFENDDADLFEEENNPKNENQYKTVTGFQNYKIRTQTIKVKDSTSIILNVKETQHGPIINDLIDNFKNQKPVSFSWIYTQQPNKILDAVYSLSHAKNMTQFQKGVSYIVAPGLNIMYGDAKNNIAWFTSGKLYKLEKGVNANLILNGTNGIDDKKKFLEYAKNPSAINPSWNYVYSSNNMPEAIDGYNYPGYYLPEDRARRITNLLDNKSNWSKEEVSKMTNDNTSPVSIETVKTMLLVINNKNLSSQEKAAINLLKNWKGTNQLIDVAPTIYTKWLYFYLKNTYQDEMGEISFKQFLKTHIMKQSIAFQTKNINSPWWDNIHTKSKKETRSDILNMSFKQAISSLNNQLGNDVNSWTWNKVHKVEYKHPLGSVALFKPFFNVGKFSISGTNEVINNTMFDYSDEAQHIVKAGPSTRRIIDFSDIENSWSILPTGQSGNPMSTHYNDQAEMYLQGKFRKMKLNKEEIIKTSTKLIFKAK</sequence>
<dbReference type="InterPro" id="IPR023343">
    <property type="entry name" value="Penicillin_amidase_dom1"/>
</dbReference>
<dbReference type="AlphaFoldDB" id="A0A7U2NFD2"/>
<comment type="cofactor">
    <cofactor evidence="5">
        <name>Ca(2+)</name>
        <dbReference type="ChEBI" id="CHEBI:29108"/>
    </cofactor>
    <text evidence="5">Binds 1 Ca(2+) ion per dimer.</text>
</comment>
<keyword evidence="6" id="KW-0812">Transmembrane</keyword>
<gene>
    <name evidence="7" type="ORF">H0H26_13965</name>
</gene>
<keyword evidence="2" id="KW-0378">Hydrolase</keyword>
<feature type="active site" description="Nucleophile" evidence="4">
    <location>
        <position position="248"/>
    </location>
</feature>
<dbReference type="GO" id="GO:0046872">
    <property type="term" value="F:metal ion binding"/>
    <property type="evidence" value="ECO:0007669"/>
    <property type="project" value="UniProtKB-KW"/>
</dbReference>
<dbReference type="InterPro" id="IPR002692">
    <property type="entry name" value="S45"/>
</dbReference>
<organism evidence="7 8">
    <name type="scientific">Flavobacterium psychrophilum</name>
    <dbReference type="NCBI Taxonomy" id="96345"/>
    <lineage>
        <taxon>Bacteria</taxon>
        <taxon>Pseudomonadati</taxon>
        <taxon>Bacteroidota</taxon>
        <taxon>Flavobacteriia</taxon>
        <taxon>Flavobacteriales</taxon>
        <taxon>Flavobacteriaceae</taxon>
        <taxon>Flavobacterium</taxon>
    </lineage>
</organism>
<dbReference type="PANTHER" id="PTHR34218:SF5">
    <property type="entry name" value="PENICILLIN ACYLASE FAMILY PROTEIN"/>
    <property type="match status" value="1"/>
</dbReference>
<evidence type="ECO:0000256" key="5">
    <source>
        <dbReference type="PIRSR" id="PIRSR001227-2"/>
    </source>
</evidence>
<evidence type="ECO:0000256" key="2">
    <source>
        <dbReference type="ARBA" id="ARBA00022801"/>
    </source>
</evidence>
<evidence type="ECO:0000313" key="7">
    <source>
        <dbReference type="EMBL" id="QRE03953.1"/>
    </source>
</evidence>
<evidence type="ECO:0000313" key="8">
    <source>
        <dbReference type="Proteomes" id="UP000596329"/>
    </source>
</evidence>
<dbReference type="Gene3D" id="1.10.439.10">
    <property type="entry name" value="Penicillin Amidohydrolase, domain 1"/>
    <property type="match status" value="1"/>
</dbReference>
<accession>A0A7U2NFD2</accession>
<keyword evidence="5" id="KW-0479">Metal-binding</keyword>
<dbReference type="GO" id="GO:0016811">
    <property type="term" value="F:hydrolase activity, acting on carbon-nitrogen (but not peptide) bonds, in linear amides"/>
    <property type="evidence" value="ECO:0007669"/>
    <property type="project" value="InterPro"/>
</dbReference>
<keyword evidence="6" id="KW-1133">Transmembrane helix</keyword>
<dbReference type="GO" id="GO:0017000">
    <property type="term" value="P:antibiotic biosynthetic process"/>
    <property type="evidence" value="ECO:0007669"/>
    <property type="project" value="InterPro"/>
</dbReference>
<dbReference type="Pfam" id="PF01804">
    <property type="entry name" value="Penicil_amidase"/>
    <property type="match status" value="1"/>
</dbReference>
<dbReference type="PANTHER" id="PTHR34218">
    <property type="entry name" value="PEPTIDASE S45 PENICILLIN AMIDASE"/>
    <property type="match status" value="1"/>
</dbReference>
<proteinExistence type="inferred from homology"/>
<name>A0A7U2NFD2_FLAPS</name>
<dbReference type="InterPro" id="IPR043147">
    <property type="entry name" value="Penicillin_amidase_A-knob"/>
</dbReference>
<keyword evidence="5" id="KW-0106">Calcium</keyword>
<dbReference type="Gene3D" id="1.10.1400.10">
    <property type="match status" value="1"/>
</dbReference>
<dbReference type="InterPro" id="IPR029055">
    <property type="entry name" value="Ntn_hydrolases_N"/>
</dbReference>
<feature type="binding site" evidence="5">
    <location>
        <position position="323"/>
    </location>
    <ligand>
        <name>Ca(2+)</name>
        <dbReference type="ChEBI" id="CHEBI:29108"/>
    </ligand>
</feature>
<evidence type="ECO:0000256" key="6">
    <source>
        <dbReference type="SAM" id="Phobius"/>
    </source>
</evidence>
<dbReference type="EMBL" id="CP059075">
    <property type="protein sequence ID" value="QRE03953.1"/>
    <property type="molecule type" value="Genomic_DNA"/>
</dbReference>
<dbReference type="Proteomes" id="UP000596329">
    <property type="component" value="Chromosome"/>
</dbReference>
<evidence type="ECO:0000256" key="3">
    <source>
        <dbReference type="ARBA" id="ARBA00023145"/>
    </source>
</evidence>